<feature type="compositionally biased region" description="Polar residues" evidence="2">
    <location>
        <begin position="1009"/>
        <end position="1020"/>
    </location>
</feature>
<dbReference type="PANTHER" id="PTHR46657">
    <property type="entry name" value="CENTROSOMAL PROTEIN OF 128 KDA"/>
    <property type="match status" value="1"/>
</dbReference>
<feature type="region of interest" description="Disordered" evidence="2">
    <location>
        <begin position="278"/>
        <end position="304"/>
    </location>
</feature>
<feature type="compositionally biased region" description="Basic and acidic residues" evidence="2">
    <location>
        <begin position="878"/>
        <end position="888"/>
    </location>
</feature>
<feature type="region of interest" description="Disordered" evidence="2">
    <location>
        <begin position="99"/>
        <end position="160"/>
    </location>
</feature>
<feature type="coiled-coil region" evidence="1">
    <location>
        <begin position="707"/>
        <end position="801"/>
    </location>
</feature>
<dbReference type="InterPro" id="IPR026652">
    <property type="entry name" value="CEP128"/>
</dbReference>
<feature type="region of interest" description="Disordered" evidence="2">
    <location>
        <begin position="341"/>
        <end position="367"/>
    </location>
</feature>
<feature type="region of interest" description="Disordered" evidence="2">
    <location>
        <begin position="1"/>
        <end position="47"/>
    </location>
</feature>
<dbReference type="GO" id="GO:0005814">
    <property type="term" value="C:centriole"/>
    <property type="evidence" value="ECO:0007669"/>
    <property type="project" value="TreeGrafter"/>
</dbReference>
<evidence type="ECO:0000313" key="3">
    <source>
        <dbReference type="Ensembl" id="ENSGMOP00000017080.2"/>
    </source>
</evidence>
<dbReference type="GO" id="GO:0000922">
    <property type="term" value="C:spindle pole"/>
    <property type="evidence" value="ECO:0007669"/>
    <property type="project" value="TreeGrafter"/>
</dbReference>
<sequence length="1075" mass="123306">MESSSGSDTYDRARRSRPRGRDVLRRPQQDLRGASGSGSAAENSGITEKISTLASTLQDTSRNLNKVDRMLGQYRDNTDDQAEAMALLKENLEESIGQLQSQRLRRTNGGVRSASASTLHTSDLEQQGSGSEGQRFHPTSPLKEYPGGSVRRRRSHSASVRFKDTKLSAEDIHCLHQSLRDLRCDQTRLSDDLDREILLRNRADVDTRRAMENLTEHLTLSQTQDSVSSRVDRRIQDLERVRGLEQRGVFTDERQQTSGRLGDQASGREEVLEPCLLKSEREREKMEQEMERARVRLAQTEDSRDTLRQQLEEMREDLLRTGKEKLELQRDRLELQREVSLLSSQPHGQRPDRGESSGAPGPARTDLEREVAELRAQLCKASILGEVDELKKALELKERERLQLFVQVEALTTDLARREQQQLRMLDQLRDIQSQGKVEQREAQALLQESNRSREELKERAQDAVRQWRAKCRRLQRELEETKTGALLHASQVTQATKEKEGSQAQLKVLTTQTEAVRRELTEVLGRLAHREEELHRRDVELSEAHQRHVSLEQENREGRESAAALQEEARRHASLQARLREENQRLEEQAEAQARRSQRDQEAHASLQAALKEEAASARAQLAQLTQRLTAEERSGRELQRDIQARLLAAQEEAASLGGQLRLEREVHRKELESLRAVADGGGGGGGRSRKEREAQEALRLCVGERDELQARLTEVKVDASSEREQSRLLRLKLDRMKEECDKLAQELNTREEEHSLLHRKYQQLKQEVDSRARKGEERRRSSEVELASLGQKVSRLEAEQEAVLSSAGEELDKACRSLARNAEDKLQAIAQIPGLVKDPHRWLAETKSKLRWLCEEVQEREGREHRLRRQQQQAKEQLKEARRSRDEEQAALLQRLHQQEKLLHSLGTEKKELLERSRRKEEELRGLQDRVLDLELSTRVALDHLESMPEKVSVAEDFRDLEESQRQREAVQQRYAKHKDIVRDLQHQLDQSKRRIQECREEKLDATSRSAKLASLSSPVRGPSARLASSPRSDRPPGKRPTSPEPDISPVNGSVVWSALRNTLAEECDVFIM</sequence>
<dbReference type="Proteomes" id="UP000694546">
    <property type="component" value="Chromosome 21"/>
</dbReference>
<name>A0A8C4ZN10_GADMO</name>
<dbReference type="PANTHER" id="PTHR46657:SF1">
    <property type="entry name" value="CENTROSOMAL PROTEIN OF 128 KDA"/>
    <property type="match status" value="1"/>
</dbReference>
<dbReference type="AlphaFoldDB" id="A0A8C4ZN10"/>
<protein>
    <submittedName>
        <fullName evidence="3">Centrosomal protein 128</fullName>
    </submittedName>
</protein>
<keyword evidence="1" id="KW-0175">Coiled coil</keyword>
<feature type="region of interest" description="Disordered" evidence="2">
    <location>
        <begin position="1005"/>
        <end position="1054"/>
    </location>
</feature>
<feature type="compositionally biased region" description="Basic and acidic residues" evidence="2">
    <location>
        <begin position="579"/>
        <end position="604"/>
    </location>
</feature>
<feature type="compositionally biased region" description="Basic and acidic residues" evidence="2">
    <location>
        <begin position="539"/>
        <end position="561"/>
    </location>
</feature>
<evidence type="ECO:0000313" key="4">
    <source>
        <dbReference type="Proteomes" id="UP000694546"/>
    </source>
</evidence>
<feature type="region of interest" description="Disordered" evidence="2">
    <location>
        <begin position="865"/>
        <end position="888"/>
    </location>
</feature>
<reference evidence="3" key="2">
    <citation type="submission" date="2025-09" db="UniProtKB">
        <authorList>
            <consortium name="Ensembl"/>
        </authorList>
    </citation>
    <scope>IDENTIFICATION</scope>
</reference>
<organism evidence="3 4">
    <name type="scientific">Gadus morhua</name>
    <name type="common">Atlantic cod</name>
    <dbReference type="NCBI Taxonomy" id="8049"/>
    <lineage>
        <taxon>Eukaryota</taxon>
        <taxon>Metazoa</taxon>
        <taxon>Chordata</taxon>
        <taxon>Craniata</taxon>
        <taxon>Vertebrata</taxon>
        <taxon>Euteleostomi</taxon>
        <taxon>Actinopterygii</taxon>
        <taxon>Neopterygii</taxon>
        <taxon>Teleostei</taxon>
        <taxon>Neoteleostei</taxon>
        <taxon>Acanthomorphata</taxon>
        <taxon>Zeiogadaria</taxon>
        <taxon>Gadariae</taxon>
        <taxon>Gadiformes</taxon>
        <taxon>Gadoidei</taxon>
        <taxon>Gadidae</taxon>
        <taxon>Gadus</taxon>
    </lineage>
</organism>
<keyword evidence="4" id="KW-1185">Reference proteome</keyword>
<dbReference type="Ensembl" id="ENSGMOT00000017508.2">
    <property type="protein sequence ID" value="ENSGMOP00000017080.2"/>
    <property type="gene ID" value="ENSGMOG00000015925.2"/>
</dbReference>
<dbReference type="OMA" id="ITSTLQX"/>
<feature type="region of interest" description="Disordered" evidence="2">
    <location>
        <begin position="539"/>
        <end position="613"/>
    </location>
</feature>
<gene>
    <name evidence="3" type="primary">CEP128</name>
</gene>
<proteinExistence type="predicted"/>
<feature type="region of interest" description="Disordered" evidence="2">
    <location>
        <begin position="250"/>
        <end position="269"/>
    </location>
</feature>
<reference evidence="3" key="1">
    <citation type="submission" date="2025-08" db="UniProtKB">
        <authorList>
            <consortium name="Ensembl"/>
        </authorList>
    </citation>
    <scope>IDENTIFICATION</scope>
</reference>
<feature type="compositionally biased region" description="Polar residues" evidence="2">
    <location>
        <begin position="114"/>
        <end position="129"/>
    </location>
</feature>
<evidence type="ECO:0000256" key="2">
    <source>
        <dbReference type="SAM" id="MobiDB-lite"/>
    </source>
</evidence>
<dbReference type="GeneTree" id="ENSGT00390000007020"/>
<evidence type="ECO:0000256" key="1">
    <source>
        <dbReference type="SAM" id="Coils"/>
    </source>
</evidence>
<feature type="coiled-coil region" evidence="1">
    <location>
        <begin position="440"/>
        <end position="485"/>
    </location>
</feature>
<accession>A0A8C4ZN10</accession>
<feature type="compositionally biased region" description="Basic and acidic residues" evidence="2">
    <location>
        <begin position="9"/>
        <end position="29"/>
    </location>
</feature>